<keyword evidence="1" id="KW-0812">Transmembrane</keyword>
<feature type="transmembrane region" description="Helical" evidence="1">
    <location>
        <begin position="44"/>
        <end position="64"/>
    </location>
</feature>
<keyword evidence="1" id="KW-1133">Transmembrane helix</keyword>
<sequence length="1154" mass="124517">MRFVLDLLRARYTADAAVLGLLAVLVWVGGPYLSVGRWQPLDSVAGRLLAVAILLLAWSAWRYVRWRRDSAKQQRMAGELVGQAASVDDANGSDSDSRARAAQEQVRLRARFAEAMAVLRRRRRNGPGLHVLPWYLLIGAPGSGKSTLLQSSGLEFPLKEHGNHAALEGVGGTRNCDWWFADQAVFLDSAGRYTTQGSDAVADAGAWHGFLELLRRHRRQPLNGVIVTVSVAELLEYDGHAGTPQARAVRHRLDELVDKLRARVPVYLVVTKCDLVSGFAEFFADLDAAGRAQVWGMSFPQAHDASETDPLTLFPGELERLMERIDRRVLERLQRARDARERAAVLSFPQQLRLLHPALMDFVQTAFGRHGYAGQPWLRGVYLSSGTQQGHPVDRVISAVARHFGITAAGLPPAVSAPRSYFLPRLLNEVVFAEAGLASSQPGSAQRRRLLQLACWAALTATTLGVLSGMAGSYAHNVRLIGEVRDALEAYPTGPLPADAGEAAFYAKALQRFDALAQARDVALPPGVSIPWSRRFGLHQGTALARGVHEAYLRDLNGALLPALAQSLRRKLAQSSNDPQRLYPLLKGYLMLGEPARRDAMHLATLAGTVWRQIFPDDASVRAGLNRHLRALLGPLDGARALPLDRQQIEQTRASLRTAELPTLVYGGLRLTQPGVDPAQAPRLDRRLGLLGDVFERRSGLPLSSPLPALFTRQAFQAQTGGGIARGVEQFLADDWVLGTARLDPLARSRLVRDVLALYQRDYIAAWDGLLADLVLRPVTQTGQASAVAAKLGGPASPLKALLVLVREHTHALGRTPPAKPAPGTNAAAESSVVAEPDAAAEPIERHFEPLNRLLDGGPGASALDETLSALTQMSRTLLGAAAGVAADQNDPALLIAAQQAEQLPPPLGNWMAALSGRGRELTASSVGEALRNAQRQAAGRECALLVSGRFPFVPGSNNEIPLRDFAELFGPGGRMDRFAQQALLGKIDSSGSRWQWNAGMAAVGADDVLTRAQLADEIKQAFFAGGGAQPQVAFTVSIPPQAAISRLQLDVDGQTLEMRDGARATQSMTWPGARPGLVRIAAWDASGQALPVIEYRGAWAWFRALQAGRLRRSGDLDYTANLALGNAALQVDVQPASLRHPFAASAVQRFSCL</sequence>
<reference evidence="5" key="2">
    <citation type="submission" date="2024-01" db="EMBL/GenBank/DDBJ databases">
        <title>Long-read genome sequencing of X. campestris pv. papavericola.</title>
        <authorList>
            <person name="Hussain R.M.F."/>
            <person name="Greer S."/>
            <person name="Harrison J."/>
            <person name="Grant M."/>
            <person name="Vicente J."/>
            <person name="Studholme D.J."/>
        </authorList>
    </citation>
    <scope>NUCLEOTIDE SEQUENCE</scope>
    <source>
        <strain evidence="5">NCPPB 2970</strain>
    </source>
</reference>
<feature type="domain" description="IcmF-related" evidence="3">
    <location>
        <begin position="511"/>
        <end position="810"/>
    </location>
</feature>
<dbReference type="InterPro" id="IPR010623">
    <property type="entry name" value="IcmF_C"/>
</dbReference>
<evidence type="ECO:0000313" key="6">
    <source>
        <dbReference type="Proteomes" id="UP001297361"/>
    </source>
</evidence>
<evidence type="ECO:0000259" key="2">
    <source>
        <dbReference type="Pfam" id="PF06744"/>
    </source>
</evidence>
<feature type="transmembrane region" description="Helical" evidence="1">
    <location>
        <begin position="453"/>
        <end position="475"/>
    </location>
</feature>
<dbReference type="PANTHER" id="PTHR36153:SF1">
    <property type="entry name" value="TYPE VI SECRETION SYSTEM COMPONENT TSSM1"/>
    <property type="match status" value="1"/>
</dbReference>
<evidence type="ECO:0000259" key="3">
    <source>
        <dbReference type="Pfam" id="PF06761"/>
    </source>
</evidence>
<comment type="caution">
    <text evidence="5">The sequence shown here is derived from an EMBL/GenBank/DDBJ whole genome shotgun (WGS) entry which is preliminary data.</text>
</comment>
<dbReference type="NCBIfam" id="TIGR03348">
    <property type="entry name" value="VI_IcmF"/>
    <property type="match status" value="1"/>
</dbReference>
<evidence type="ECO:0000313" key="5">
    <source>
        <dbReference type="EMBL" id="MEC3889753.1"/>
    </source>
</evidence>
<feature type="transmembrane region" description="Helical" evidence="1">
    <location>
        <begin position="12"/>
        <end position="32"/>
    </location>
</feature>
<dbReference type="CDD" id="cd00882">
    <property type="entry name" value="Ras_like_GTPase"/>
    <property type="match status" value="1"/>
</dbReference>
<evidence type="ECO:0000256" key="1">
    <source>
        <dbReference type="SAM" id="Phobius"/>
    </source>
</evidence>
<dbReference type="AlphaFoldDB" id="A0AAJ2X6R3"/>
<evidence type="ECO:0000259" key="4">
    <source>
        <dbReference type="Pfam" id="PF14331"/>
    </source>
</evidence>
<dbReference type="InterPro" id="IPR025743">
    <property type="entry name" value="TssM1_N"/>
</dbReference>
<feature type="domain" description="Type VI secretion system component TssM1 N-terminal" evidence="4">
    <location>
        <begin position="202"/>
        <end position="458"/>
    </location>
</feature>
<keyword evidence="1" id="KW-0472">Membrane</keyword>
<gene>
    <name evidence="5" type="primary">tssM</name>
    <name evidence="5" type="ORF">LLE72_018855</name>
</gene>
<name>A0AAJ2X6R3_XANCA</name>
<organism evidence="5 6">
    <name type="scientific">Xanthomonas campestris pv. papavericola</name>
    <dbReference type="NCBI Taxonomy" id="487881"/>
    <lineage>
        <taxon>Bacteria</taxon>
        <taxon>Pseudomonadati</taxon>
        <taxon>Pseudomonadota</taxon>
        <taxon>Gammaproteobacteria</taxon>
        <taxon>Lysobacterales</taxon>
        <taxon>Lysobacteraceae</taxon>
        <taxon>Xanthomonas</taxon>
    </lineage>
</organism>
<dbReference type="RefSeq" id="WP_228426378.1">
    <property type="nucleotide sequence ID" value="NZ_JAJFNJ020000003.1"/>
</dbReference>
<dbReference type="Pfam" id="PF14331">
    <property type="entry name" value="IcmF-related_N"/>
    <property type="match status" value="1"/>
</dbReference>
<accession>A0AAJ2X6R3</accession>
<dbReference type="InterPro" id="IPR017731">
    <property type="entry name" value="TssM1-like"/>
</dbReference>
<dbReference type="InterPro" id="IPR027417">
    <property type="entry name" value="P-loop_NTPase"/>
</dbReference>
<dbReference type="Gene3D" id="3.40.50.300">
    <property type="entry name" value="P-loop containing nucleotide triphosphate hydrolases"/>
    <property type="match status" value="1"/>
</dbReference>
<feature type="domain" description="Type VI secretion system IcmF C-terminal" evidence="2">
    <location>
        <begin position="1040"/>
        <end position="1136"/>
    </location>
</feature>
<proteinExistence type="predicted"/>
<reference evidence="5" key="1">
    <citation type="submission" date="2021-10" db="EMBL/GenBank/DDBJ databases">
        <authorList>
            <person name="Hussein R."/>
            <person name="Harrison J."/>
            <person name="Studholme D.J."/>
            <person name="Vicente J."/>
            <person name="Grant M."/>
        </authorList>
    </citation>
    <scope>NUCLEOTIDE SEQUENCE</scope>
    <source>
        <strain evidence="5">NCPPB 2970</strain>
    </source>
</reference>
<dbReference type="SUPFAM" id="SSF52540">
    <property type="entry name" value="P-loop containing nucleoside triphosphate hydrolases"/>
    <property type="match status" value="1"/>
</dbReference>
<dbReference type="InterPro" id="IPR053156">
    <property type="entry name" value="T6SS_TssM-like"/>
</dbReference>
<dbReference type="InterPro" id="IPR009612">
    <property type="entry name" value="IcmF-rel"/>
</dbReference>
<dbReference type="EMBL" id="JAJFNJ020000003">
    <property type="protein sequence ID" value="MEC3889753.1"/>
    <property type="molecule type" value="Genomic_DNA"/>
</dbReference>
<dbReference type="Pfam" id="PF06761">
    <property type="entry name" value="IcmF-related"/>
    <property type="match status" value="1"/>
</dbReference>
<dbReference type="Pfam" id="PF06744">
    <property type="entry name" value="IcmF_C"/>
    <property type="match status" value="1"/>
</dbReference>
<dbReference type="PANTHER" id="PTHR36153">
    <property type="entry name" value="INNER MEMBRANE PROTEIN-RELATED"/>
    <property type="match status" value="1"/>
</dbReference>
<protein>
    <submittedName>
        <fullName evidence="5">Type VI secretion system membrane subunit TssM</fullName>
    </submittedName>
</protein>
<dbReference type="Proteomes" id="UP001297361">
    <property type="component" value="Unassembled WGS sequence"/>
</dbReference>